<dbReference type="GO" id="GO:0006950">
    <property type="term" value="P:response to stress"/>
    <property type="evidence" value="ECO:0007669"/>
    <property type="project" value="UniProtKB-ARBA"/>
</dbReference>
<keyword evidence="5" id="KW-0676">Redox-active center</keyword>
<dbReference type="InterPro" id="IPR013766">
    <property type="entry name" value="Thioredoxin_domain"/>
</dbReference>
<dbReference type="PRINTS" id="PR00421">
    <property type="entry name" value="THIOREDOXIN"/>
</dbReference>
<evidence type="ECO:0000256" key="4">
    <source>
        <dbReference type="ARBA" id="ARBA00023157"/>
    </source>
</evidence>
<evidence type="ECO:0000256" key="2">
    <source>
        <dbReference type="ARBA" id="ARBA00022448"/>
    </source>
</evidence>
<name>A0A3N1XT72_9GAMM</name>
<comment type="caution">
    <text evidence="7">The sequence shown here is derived from an EMBL/GenBank/DDBJ whole genome shotgun (WGS) entry which is preliminary data.</text>
</comment>
<dbReference type="InterPro" id="IPR017937">
    <property type="entry name" value="Thioredoxin_CS"/>
</dbReference>
<evidence type="ECO:0000259" key="6">
    <source>
        <dbReference type="PROSITE" id="PS51352"/>
    </source>
</evidence>
<feature type="domain" description="Thioredoxin" evidence="6">
    <location>
        <begin position="1"/>
        <end position="113"/>
    </location>
</feature>
<accession>A0A3N1XT72</accession>
<dbReference type="Pfam" id="PF14561">
    <property type="entry name" value="TPR_20"/>
    <property type="match status" value="1"/>
</dbReference>
<dbReference type="GO" id="GO:0005737">
    <property type="term" value="C:cytoplasm"/>
    <property type="evidence" value="ECO:0007669"/>
    <property type="project" value="TreeGrafter"/>
</dbReference>
<dbReference type="EMBL" id="RJVI01000003">
    <property type="protein sequence ID" value="ROR29833.1"/>
    <property type="molecule type" value="Genomic_DNA"/>
</dbReference>
<evidence type="ECO:0000256" key="3">
    <source>
        <dbReference type="ARBA" id="ARBA00022982"/>
    </source>
</evidence>
<dbReference type="GO" id="GO:0015035">
    <property type="term" value="F:protein-disulfide reductase activity"/>
    <property type="evidence" value="ECO:0007669"/>
    <property type="project" value="UniProtKB-ARBA"/>
</dbReference>
<keyword evidence="3" id="KW-0249">Electron transport</keyword>
<dbReference type="Gene3D" id="3.40.30.10">
    <property type="entry name" value="Glutaredoxin"/>
    <property type="match status" value="1"/>
</dbReference>
<protein>
    <submittedName>
        <fullName evidence="7">Thioredoxin</fullName>
    </submittedName>
</protein>
<dbReference type="PROSITE" id="PS00194">
    <property type="entry name" value="THIOREDOXIN_1"/>
    <property type="match status" value="1"/>
</dbReference>
<keyword evidence="2" id="KW-0813">Transport</keyword>
<proteinExistence type="inferred from homology"/>
<dbReference type="Pfam" id="PF14559">
    <property type="entry name" value="TPR_19"/>
    <property type="match status" value="1"/>
</dbReference>
<evidence type="ECO:0000256" key="5">
    <source>
        <dbReference type="ARBA" id="ARBA00023284"/>
    </source>
</evidence>
<dbReference type="InterPro" id="IPR036249">
    <property type="entry name" value="Thioredoxin-like_sf"/>
</dbReference>
<dbReference type="PANTHER" id="PTHR45663">
    <property type="entry name" value="GEO12009P1"/>
    <property type="match status" value="1"/>
</dbReference>
<dbReference type="FunFam" id="3.40.30.10:FF:000001">
    <property type="entry name" value="Thioredoxin"/>
    <property type="match status" value="1"/>
</dbReference>
<dbReference type="RefSeq" id="WP_123402216.1">
    <property type="nucleotide sequence ID" value="NZ_RJVI01000003.1"/>
</dbReference>
<evidence type="ECO:0000313" key="7">
    <source>
        <dbReference type="EMBL" id="ROR29833.1"/>
    </source>
</evidence>
<dbReference type="OrthoDB" id="9790390at2"/>
<dbReference type="InterPro" id="IPR011990">
    <property type="entry name" value="TPR-like_helical_dom_sf"/>
</dbReference>
<dbReference type="SUPFAM" id="SSF48452">
    <property type="entry name" value="TPR-like"/>
    <property type="match status" value="1"/>
</dbReference>
<dbReference type="AlphaFoldDB" id="A0A3N1XT72"/>
<evidence type="ECO:0000313" key="8">
    <source>
        <dbReference type="Proteomes" id="UP000276634"/>
    </source>
</evidence>
<dbReference type="Pfam" id="PF00085">
    <property type="entry name" value="Thioredoxin"/>
    <property type="match status" value="1"/>
</dbReference>
<dbReference type="CDD" id="cd02947">
    <property type="entry name" value="TRX_family"/>
    <property type="match status" value="1"/>
</dbReference>
<keyword evidence="4" id="KW-1015">Disulfide bond</keyword>
<dbReference type="PANTHER" id="PTHR45663:SF11">
    <property type="entry name" value="GEO12009P1"/>
    <property type="match status" value="1"/>
</dbReference>
<reference evidence="7 8" key="1">
    <citation type="submission" date="2018-11" db="EMBL/GenBank/DDBJ databases">
        <title>Genomic Encyclopedia of Type Strains, Phase IV (KMG-IV): sequencing the most valuable type-strain genomes for metagenomic binning, comparative biology and taxonomic classification.</title>
        <authorList>
            <person name="Goeker M."/>
        </authorList>
    </citation>
    <scope>NUCLEOTIDE SEQUENCE [LARGE SCALE GENOMIC DNA]</scope>
    <source>
        <strain evidence="7 8">DSM 100275</strain>
    </source>
</reference>
<dbReference type="PROSITE" id="PS51352">
    <property type="entry name" value="THIOREDOXIN_2"/>
    <property type="match status" value="1"/>
</dbReference>
<evidence type="ECO:0000256" key="1">
    <source>
        <dbReference type="ARBA" id="ARBA00008987"/>
    </source>
</evidence>
<keyword evidence="8" id="KW-1185">Reference proteome</keyword>
<gene>
    <name evidence="7" type="ORF">EDC57_2511</name>
</gene>
<dbReference type="SUPFAM" id="SSF52833">
    <property type="entry name" value="Thioredoxin-like"/>
    <property type="match status" value="1"/>
</dbReference>
<dbReference type="Gene3D" id="1.25.40.10">
    <property type="entry name" value="Tetratricopeptide repeat domain"/>
    <property type="match status" value="2"/>
</dbReference>
<sequence length="285" mass="31404">MSDAAWILDVDAAGFEREVVERSRERPVVVDFWAAWCGPCRVLKPVLRKLAEEYAGRFVLAFVDVDREQALAGRFGIRGVPTVKIFRDGRVVDEFSGALPESAVREVLDRHVASPRAELLAQVAEARRAGEPARALALLEGAAAEGDDELALLRAELLVELGRLDEARAALEALPRTVREGAEGRALAARIEFASAAAGAPPLEALQARVAEAPDDLEARYLLSARHLQAGRYEEALQELLEITRRDRRFRDEAGPRGMRAVFDLLGGEGELVQRYRRLLSTALY</sequence>
<comment type="similarity">
    <text evidence="1">Belongs to the thioredoxin family.</text>
</comment>
<dbReference type="Proteomes" id="UP000276634">
    <property type="component" value="Unassembled WGS sequence"/>
</dbReference>
<organism evidence="7 8">
    <name type="scientific">Inmirania thermothiophila</name>
    <dbReference type="NCBI Taxonomy" id="1750597"/>
    <lineage>
        <taxon>Bacteria</taxon>
        <taxon>Pseudomonadati</taxon>
        <taxon>Pseudomonadota</taxon>
        <taxon>Gammaproteobacteria</taxon>
        <taxon>Chromatiales</taxon>
        <taxon>Ectothiorhodospiraceae</taxon>
        <taxon>Inmirania</taxon>
    </lineage>
</organism>